<sequence>MQHRGISRAQGAGSRATAIVAGAASIALAFTLGVQPAVAAPTADFPSWTDVQAAKRDEAAAKAQLKSLNASIAAAQVEVDRTQAEAERRGTEYADAQQKFDEQSMVTQAVKDQAAAAQAEADKARLESTQLIANLAKQGGGGDLTAGLLGDSGNADGYLYRIGTMQKVTEHSDAVYSRAVQLQKTASSLAEQEVLEEAKLDELRADAQAKFEIAQAAQIDAQQKFDALQVAKAQAESLVAFLTEKREVTEADYLEGLKQQWGSGAAGEVSASGWARPAGGYISSNFGWRYDPINGSRAFHTGVDLAGGCGIPIYAAHAGTVVYAGWYGTWGNYIRIEHGNGTNTGYAHIMPGGIGVHVGQQVGPGQLIARTGTTGHSTGCHLHFIVRYGETLTDPVPFMRNQGITLG</sequence>
<name>A0ABQ6JT33_9MICO</name>
<dbReference type="InterPro" id="IPR011055">
    <property type="entry name" value="Dup_hybrid_motif"/>
</dbReference>
<evidence type="ECO:0000313" key="5">
    <source>
        <dbReference type="EMBL" id="GMA90877.1"/>
    </source>
</evidence>
<dbReference type="InterPro" id="IPR050570">
    <property type="entry name" value="Cell_wall_metabolism_enzyme"/>
</dbReference>
<keyword evidence="1 3" id="KW-0732">Signal</keyword>
<evidence type="ECO:0000256" key="3">
    <source>
        <dbReference type="SAM" id="SignalP"/>
    </source>
</evidence>
<feature type="chain" id="PRO_5047087166" evidence="3">
    <location>
        <begin position="40"/>
        <end position="407"/>
    </location>
</feature>
<comment type="caution">
    <text evidence="5">The sequence shown here is derived from an EMBL/GenBank/DDBJ whole genome shotgun (WGS) entry which is preliminary data.</text>
</comment>
<keyword evidence="2" id="KW-0175">Coiled coil</keyword>
<dbReference type="EMBL" id="BSVA01000001">
    <property type="protein sequence ID" value="GMA90877.1"/>
    <property type="molecule type" value="Genomic_DNA"/>
</dbReference>
<dbReference type="SUPFAM" id="SSF51261">
    <property type="entry name" value="Duplicated hybrid motif"/>
    <property type="match status" value="1"/>
</dbReference>
<dbReference type="Proteomes" id="UP001157069">
    <property type="component" value="Unassembled WGS sequence"/>
</dbReference>
<feature type="domain" description="M23ase beta-sheet core" evidence="4">
    <location>
        <begin position="299"/>
        <end position="395"/>
    </location>
</feature>
<dbReference type="Gene3D" id="2.70.70.10">
    <property type="entry name" value="Glucose Permease (Domain IIA)"/>
    <property type="match status" value="1"/>
</dbReference>
<evidence type="ECO:0000256" key="2">
    <source>
        <dbReference type="SAM" id="Coils"/>
    </source>
</evidence>
<reference evidence="6" key="1">
    <citation type="journal article" date="2019" name="Int. J. Syst. Evol. Microbiol.">
        <title>The Global Catalogue of Microorganisms (GCM) 10K type strain sequencing project: providing services to taxonomists for standard genome sequencing and annotation.</title>
        <authorList>
            <consortium name="The Broad Institute Genomics Platform"/>
            <consortium name="The Broad Institute Genome Sequencing Center for Infectious Disease"/>
            <person name="Wu L."/>
            <person name="Ma J."/>
        </authorList>
    </citation>
    <scope>NUCLEOTIDE SEQUENCE [LARGE SCALE GENOMIC DNA]</scope>
    <source>
        <strain evidence="6">NBRC 108755</strain>
    </source>
</reference>
<evidence type="ECO:0000259" key="4">
    <source>
        <dbReference type="Pfam" id="PF01551"/>
    </source>
</evidence>
<accession>A0ABQ6JT33</accession>
<dbReference type="RefSeq" id="WP_284298864.1">
    <property type="nucleotide sequence ID" value="NZ_BSVA01000001.1"/>
</dbReference>
<evidence type="ECO:0000313" key="6">
    <source>
        <dbReference type="Proteomes" id="UP001157069"/>
    </source>
</evidence>
<dbReference type="PANTHER" id="PTHR21666">
    <property type="entry name" value="PEPTIDASE-RELATED"/>
    <property type="match status" value="1"/>
</dbReference>
<dbReference type="Pfam" id="PF01551">
    <property type="entry name" value="Peptidase_M23"/>
    <property type="match status" value="1"/>
</dbReference>
<organism evidence="5 6">
    <name type="scientific">Homoserinibacter gongjuensis</name>
    <dbReference type="NCBI Taxonomy" id="1162968"/>
    <lineage>
        <taxon>Bacteria</taxon>
        <taxon>Bacillati</taxon>
        <taxon>Actinomycetota</taxon>
        <taxon>Actinomycetes</taxon>
        <taxon>Micrococcales</taxon>
        <taxon>Microbacteriaceae</taxon>
        <taxon>Homoserinibacter</taxon>
    </lineage>
</organism>
<gene>
    <name evidence="5" type="ORF">GCM10025869_14060</name>
</gene>
<protein>
    <submittedName>
        <fullName evidence="5">Metalloendopeptidase</fullName>
    </submittedName>
</protein>
<feature type="signal peptide" evidence="3">
    <location>
        <begin position="1"/>
        <end position="39"/>
    </location>
</feature>
<keyword evidence="6" id="KW-1185">Reference proteome</keyword>
<dbReference type="InterPro" id="IPR016047">
    <property type="entry name" value="M23ase_b-sheet_dom"/>
</dbReference>
<proteinExistence type="predicted"/>
<dbReference type="PANTHER" id="PTHR21666:SF289">
    <property type="entry name" value="L-ALA--D-GLU ENDOPEPTIDASE"/>
    <property type="match status" value="1"/>
</dbReference>
<evidence type="ECO:0000256" key="1">
    <source>
        <dbReference type="ARBA" id="ARBA00022729"/>
    </source>
</evidence>
<dbReference type="CDD" id="cd12797">
    <property type="entry name" value="M23_peptidase"/>
    <property type="match status" value="1"/>
</dbReference>
<feature type="coiled-coil region" evidence="2">
    <location>
        <begin position="51"/>
        <end position="134"/>
    </location>
</feature>